<dbReference type="Gene3D" id="3.30.428.70">
    <property type="match status" value="1"/>
</dbReference>
<feature type="active site" description="Nucleophile" evidence="1">
    <location>
        <position position="150"/>
    </location>
</feature>
<dbReference type="AlphaFoldDB" id="A0A928Z4F8"/>
<dbReference type="Pfam" id="PF09830">
    <property type="entry name" value="ATP_transf"/>
    <property type="match status" value="1"/>
</dbReference>
<dbReference type="InterPro" id="IPR045759">
    <property type="entry name" value="Ap4A_phos1/2_N"/>
</dbReference>
<comment type="caution">
    <text evidence="4">The sequence shown here is derived from an EMBL/GenBank/DDBJ whole genome shotgun (WGS) entry which is preliminary data.</text>
</comment>
<dbReference type="GO" id="GO:0009117">
    <property type="term" value="P:nucleotide metabolic process"/>
    <property type="evidence" value="ECO:0007669"/>
    <property type="project" value="InterPro"/>
</dbReference>
<evidence type="ECO:0000313" key="5">
    <source>
        <dbReference type="Proteomes" id="UP000625316"/>
    </source>
</evidence>
<dbReference type="GO" id="GO:0005524">
    <property type="term" value="F:ATP binding"/>
    <property type="evidence" value="ECO:0007669"/>
    <property type="project" value="InterPro"/>
</dbReference>
<dbReference type="SUPFAM" id="SSF54197">
    <property type="entry name" value="HIT-like"/>
    <property type="match status" value="1"/>
</dbReference>
<feature type="domain" description="ATP adenylyltransferase C-terminal" evidence="2">
    <location>
        <begin position="188"/>
        <end position="299"/>
    </location>
</feature>
<dbReference type="PIRSF" id="PIRSF000846">
    <property type="entry name" value="ATP_adenylyltr"/>
    <property type="match status" value="1"/>
</dbReference>
<dbReference type="InterPro" id="IPR043171">
    <property type="entry name" value="Ap4A_phos1/2-like"/>
</dbReference>
<name>A0A928Z4F8_9CYAN</name>
<accession>A0A928Z4F8</accession>
<dbReference type="EMBL" id="JADEXQ010000031">
    <property type="protein sequence ID" value="MBE9030200.1"/>
    <property type="molecule type" value="Genomic_DNA"/>
</dbReference>
<dbReference type="InterPro" id="IPR019200">
    <property type="entry name" value="ATP_adenylylTrfase_C"/>
</dbReference>
<dbReference type="InterPro" id="IPR009163">
    <property type="entry name" value="Ap4A_phos1/2"/>
</dbReference>
<sequence length="304" mass="33516">MPTHTPLNIWQKTLDRTVSALASGALQSIPTHYEWLEDNGIQFLVRIVDNIRRKVEAKKEQKKRGPDFNPFLPYEEELFVTDLSPTHVALLNKFNVVEHHLLIITRAFESQESLLTIRDFEALWAVLREIDGFAFYNGGRLAGASQPHKHLQVIPLPFVPDDPQPHARLPIEPLIKASLPAAGVATVPTLPFQQAIAPLNLTVTMPVAQAAQQLQAAYHALLQACDMAIGDGVSATPAAGAYNLLATRDWMFLVPRTEEGVGKIGVNSLGFAGALLVKNEKQLQRLKQSRPIEILAQVGKSRAV</sequence>
<dbReference type="RefSeq" id="WP_264325027.1">
    <property type="nucleotide sequence ID" value="NZ_JADEXQ010000031.1"/>
</dbReference>
<proteinExistence type="predicted"/>
<evidence type="ECO:0000259" key="2">
    <source>
        <dbReference type="Pfam" id="PF09830"/>
    </source>
</evidence>
<evidence type="ECO:0000259" key="3">
    <source>
        <dbReference type="Pfam" id="PF19327"/>
    </source>
</evidence>
<evidence type="ECO:0000313" key="4">
    <source>
        <dbReference type="EMBL" id="MBE9030200.1"/>
    </source>
</evidence>
<keyword evidence="5" id="KW-1185">Reference proteome</keyword>
<organism evidence="4 5">
    <name type="scientific">Romeriopsis navalis LEGE 11480</name>
    <dbReference type="NCBI Taxonomy" id="2777977"/>
    <lineage>
        <taxon>Bacteria</taxon>
        <taxon>Bacillati</taxon>
        <taxon>Cyanobacteriota</taxon>
        <taxon>Cyanophyceae</taxon>
        <taxon>Leptolyngbyales</taxon>
        <taxon>Leptolyngbyaceae</taxon>
        <taxon>Romeriopsis</taxon>
        <taxon>Romeriopsis navalis</taxon>
    </lineage>
</organism>
<dbReference type="PANTHER" id="PTHR38420:SF1">
    <property type="entry name" value="PUTATIVE (AFU_ORTHOLOGUE AFUA_5G14690)-RELATED"/>
    <property type="match status" value="1"/>
</dbReference>
<dbReference type="GO" id="GO:0003877">
    <property type="term" value="F:ATP:ADP adenylyltransferase activity"/>
    <property type="evidence" value="ECO:0007669"/>
    <property type="project" value="InterPro"/>
</dbReference>
<dbReference type="InterPro" id="IPR036265">
    <property type="entry name" value="HIT-like_sf"/>
</dbReference>
<feature type="domain" description="Ap4A phosphorylase 1/2 N-terminal" evidence="3">
    <location>
        <begin position="5"/>
        <end position="176"/>
    </location>
</feature>
<dbReference type="Pfam" id="PF19327">
    <property type="entry name" value="Ap4A_phos_N"/>
    <property type="match status" value="1"/>
</dbReference>
<gene>
    <name evidence="4" type="ORF">IQ266_10710</name>
</gene>
<dbReference type="Proteomes" id="UP000625316">
    <property type="component" value="Unassembled WGS sequence"/>
</dbReference>
<dbReference type="PANTHER" id="PTHR38420">
    <property type="entry name" value="AP-4-A PHOSPHORYLASE II"/>
    <property type="match status" value="1"/>
</dbReference>
<protein>
    <submittedName>
        <fullName evidence="4">Phosphorylase</fullName>
    </submittedName>
</protein>
<reference evidence="4" key="1">
    <citation type="submission" date="2020-10" db="EMBL/GenBank/DDBJ databases">
        <authorList>
            <person name="Castelo-Branco R."/>
            <person name="Eusebio N."/>
            <person name="Adriana R."/>
            <person name="Vieira A."/>
            <person name="Brugerolle De Fraissinette N."/>
            <person name="Rezende De Castro R."/>
            <person name="Schneider M.P."/>
            <person name="Vasconcelos V."/>
            <person name="Leao P.N."/>
        </authorList>
    </citation>
    <scope>NUCLEOTIDE SEQUENCE</scope>
    <source>
        <strain evidence="4">LEGE 11480</strain>
    </source>
</reference>
<evidence type="ECO:0000256" key="1">
    <source>
        <dbReference type="PIRSR" id="PIRSR000846-1"/>
    </source>
</evidence>